<accession>A0ACB7CCP8</accession>
<comment type="caution">
    <text evidence="1">The sequence shown here is derived from an EMBL/GenBank/DDBJ whole genome shotgun (WGS) entry which is preliminary data.</text>
</comment>
<reference evidence="1 2" key="1">
    <citation type="journal article" date="2021" name="Commun. Biol.">
        <title>Genomic insights into the host specific adaptation of the Pneumocystis genus.</title>
        <authorList>
            <person name="Cisse O.H."/>
            <person name="Ma L."/>
            <person name="Dekker J.P."/>
            <person name="Khil P.P."/>
            <person name="Youn J.-H."/>
            <person name="Brenchley J.M."/>
            <person name="Blair R."/>
            <person name="Pahar B."/>
            <person name="Chabe M."/>
            <person name="Van Rompay K.K.A."/>
            <person name="Keesler R."/>
            <person name="Sukura A."/>
            <person name="Hirsch V."/>
            <person name="Kutty G."/>
            <person name="Liu Y."/>
            <person name="Peng L."/>
            <person name="Chen J."/>
            <person name="Song J."/>
            <person name="Weissenbacher-Lang C."/>
            <person name="Xu J."/>
            <person name="Upham N.S."/>
            <person name="Stajich J.E."/>
            <person name="Cuomo C.A."/>
            <person name="Cushion M.T."/>
            <person name="Kovacs J.A."/>
        </authorList>
    </citation>
    <scope>NUCLEOTIDE SEQUENCE [LARGE SCALE GENOMIC DNA]</scope>
    <source>
        <strain evidence="1 2">RABM</strain>
    </source>
</reference>
<evidence type="ECO:0000313" key="2">
    <source>
        <dbReference type="Proteomes" id="UP000768646"/>
    </source>
</evidence>
<evidence type="ECO:0000313" key="1">
    <source>
        <dbReference type="EMBL" id="KAG4305529.1"/>
    </source>
</evidence>
<name>A0ACB7CCP8_9ASCO</name>
<protein>
    <submittedName>
        <fullName evidence="1">Uncharacterized protein</fullName>
    </submittedName>
</protein>
<sequence>MNSVFRAQVDTMGKVSCLLEKRLANTLMFTFSGELDHFKSSINLGVGITFENNTSRSEP</sequence>
<keyword evidence="2" id="KW-1185">Reference proteome</keyword>
<dbReference type="Proteomes" id="UP000768646">
    <property type="component" value="Unassembled WGS sequence"/>
</dbReference>
<gene>
    <name evidence="1" type="ORF">PORY_001085</name>
</gene>
<organism evidence="1 2">
    <name type="scientific">Pneumocystis oryctolagi</name>
    <dbReference type="NCBI Taxonomy" id="42067"/>
    <lineage>
        <taxon>Eukaryota</taxon>
        <taxon>Fungi</taxon>
        <taxon>Dikarya</taxon>
        <taxon>Ascomycota</taxon>
        <taxon>Taphrinomycotina</taxon>
        <taxon>Pneumocystomycetes</taxon>
        <taxon>Pneumocystaceae</taxon>
        <taxon>Pneumocystis</taxon>
    </lineage>
</organism>
<dbReference type="EMBL" id="JABTEG010000003">
    <property type="protein sequence ID" value="KAG4305529.1"/>
    <property type="molecule type" value="Genomic_DNA"/>
</dbReference>
<proteinExistence type="predicted"/>